<name>A0A7U9C013_9GAMM</name>
<sequence length="46" mass="4894">MSDCISCPERAELMTKLAGLTLAALLSPSALALNEETQAKDEGMRL</sequence>
<proteinExistence type="predicted"/>
<accession>A0A7U9C013</accession>
<protein>
    <submittedName>
        <fullName evidence="1">Uncharacterized protein</fullName>
    </submittedName>
</protein>
<evidence type="ECO:0000313" key="1">
    <source>
        <dbReference type="EMBL" id="EHJ92596.1"/>
    </source>
</evidence>
<organism evidence="1 2">
    <name type="scientific">Vreelandella boliviensis LC1</name>
    <dbReference type="NCBI Taxonomy" id="1072583"/>
    <lineage>
        <taxon>Bacteria</taxon>
        <taxon>Pseudomonadati</taxon>
        <taxon>Pseudomonadota</taxon>
        <taxon>Gammaproteobacteria</taxon>
        <taxon>Oceanospirillales</taxon>
        <taxon>Halomonadaceae</taxon>
        <taxon>Vreelandella</taxon>
    </lineage>
</organism>
<dbReference type="EMBL" id="JH393258">
    <property type="protein sequence ID" value="EHJ92596.1"/>
    <property type="molecule type" value="Genomic_DNA"/>
</dbReference>
<reference evidence="1 2" key="1">
    <citation type="submission" date="2011-10" db="EMBL/GenBank/DDBJ databases">
        <authorList>
            <person name="Quillaguamn J."/>
            <person name="Guzmn D."/>
            <person name="Balderrama-Subieta A."/>
            <person name="Cardona-Ortuo C."/>
            <person name="Guevara-Martnez M."/>
            <person name="Callisaya-Quispe N."/>
        </authorList>
    </citation>
    <scope>NUCLEOTIDE SEQUENCE [LARGE SCALE GENOMIC DNA]</scope>
    <source>
        <strain evidence="1 2">LC1</strain>
    </source>
</reference>
<dbReference type="AlphaFoldDB" id="A0A7U9C013"/>
<dbReference type="Proteomes" id="UP000005756">
    <property type="component" value="Unassembled WGS sequence"/>
</dbReference>
<gene>
    <name evidence="1" type="ORF">KUC_2553</name>
</gene>
<evidence type="ECO:0000313" key="2">
    <source>
        <dbReference type="Proteomes" id="UP000005756"/>
    </source>
</evidence>